<feature type="signal peptide" evidence="1">
    <location>
        <begin position="1"/>
        <end position="40"/>
    </location>
</feature>
<proteinExistence type="predicted"/>
<accession>A0A9X0CHC1</accession>
<evidence type="ECO:0000313" key="2">
    <source>
        <dbReference type="EMBL" id="KAJ7343706.1"/>
    </source>
</evidence>
<evidence type="ECO:0000313" key="3">
    <source>
        <dbReference type="Proteomes" id="UP001163046"/>
    </source>
</evidence>
<comment type="caution">
    <text evidence="2">The sequence shown here is derived from an EMBL/GenBank/DDBJ whole genome shotgun (WGS) entry which is preliminary data.</text>
</comment>
<sequence>MDDWVWAILMTCSRSQSCPPCKLACGFNELLLWLLQMVNCLHLGMEIMDAWDMGTSRQTRN</sequence>
<organism evidence="2 3">
    <name type="scientific">Desmophyllum pertusum</name>
    <dbReference type="NCBI Taxonomy" id="174260"/>
    <lineage>
        <taxon>Eukaryota</taxon>
        <taxon>Metazoa</taxon>
        <taxon>Cnidaria</taxon>
        <taxon>Anthozoa</taxon>
        <taxon>Hexacorallia</taxon>
        <taxon>Scleractinia</taxon>
        <taxon>Caryophylliina</taxon>
        <taxon>Caryophylliidae</taxon>
        <taxon>Desmophyllum</taxon>
    </lineage>
</organism>
<dbReference type="EMBL" id="MU827667">
    <property type="protein sequence ID" value="KAJ7343706.1"/>
    <property type="molecule type" value="Genomic_DNA"/>
</dbReference>
<keyword evidence="3" id="KW-1185">Reference proteome</keyword>
<evidence type="ECO:0000256" key="1">
    <source>
        <dbReference type="SAM" id="SignalP"/>
    </source>
</evidence>
<reference evidence="2" key="1">
    <citation type="submission" date="2023-01" db="EMBL/GenBank/DDBJ databases">
        <title>Genome assembly of the deep-sea coral Lophelia pertusa.</title>
        <authorList>
            <person name="Herrera S."/>
            <person name="Cordes E."/>
        </authorList>
    </citation>
    <scope>NUCLEOTIDE SEQUENCE</scope>
    <source>
        <strain evidence="2">USNM1676648</strain>
        <tissue evidence="2">Polyp</tissue>
    </source>
</reference>
<keyword evidence="1" id="KW-0732">Signal</keyword>
<dbReference type="AlphaFoldDB" id="A0A9X0CHC1"/>
<name>A0A9X0CHC1_9CNID</name>
<dbReference type="Proteomes" id="UP001163046">
    <property type="component" value="Unassembled WGS sequence"/>
</dbReference>
<feature type="chain" id="PRO_5040875129" evidence="1">
    <location>
        <begin position="41"/>
        <end position="61"/>
    </location>
</feature>
<protein>
    <submittedName>
        <fullName evidence="2">Uncharacterized protein</fullName>
    </submittedName>
</protein>
<gene>
    <name evidence="2" type="ORF">OS493_040405</name>
</gene>